<dbReference type="FunFam" id="1.25.40.10:FF:000690">
    <property type="entry name" value="Pentatricopeptide repeat-containing protein"/>
    <property type="match status" value="1"/>
</dbReference>
<dbReference type="InterPro" id="IPR011990">
    <property type="entry name" value="TPR-like_helical_dom_sf"/>
</dbReference>
<reference evidence="6" key="1">
    <citation type="journal article" date="2020" name="Plant Biotechnol. J.">
        <title>The pomegranate (Punica granatum L.) draft genome dissects genetic divergence between soft- and hard-seeded cultivars.</title>
        <authorList>
            <person name="Luo X."/>
            <person name="Li H."/>
            <person name="Wu Z."/>
            <person name="Yao W."/>
            <person name="Zhao P."/>
            <person name="Cao D."/>
            <person name="Yu H."/>
            <person name="Li K."/>
            <person name="Poudel K."/>
            <person name="Zhao D."/>
            <person name="Zhang F."/>
            <person name="Xia X."/>
            <person name="Chen L."/>
            <person name="Wang Q."/>
            <person name="Jing D."/>
            <person name="Cao S."/>
        </authorList>
    </citation>
    <scope>NUCLEOTIDE SEQUENCE [LARGE SCALE GENOMIC DNA]</scope>
    <source>
        <strain evidence="6">cv. Tunisia</strain>
    </source>
</reference>
<dbReference type="GO" id="GO:0009451">
    <property type="term" value="P:RNA modification"/>
    <property type="evidence" value="ECO:0007669"/>
    <property type="project" value="InterPro"/>
</dbReference>
<dbReference type="InterPro" id="IPR002885">
    <property type="entry name" value="PPR_rpt"/>
</dbReference>
<gene>
    <name evidence="7" type="primary">LOC116215526</name>
</gene>
<dbReference type="FunFam" id="1.25.40.10:FF:000470">
    <property type="entry name" value="Pentatricopeptide repeat-containing protein At5g66520"/>
    <property type="match status" value="1"/>
</dbReference>
<feature type="domain" description="DYW" evidence="5">
    <location>
        <begin position="561"/>
        <end position="653"/>
    </location>
</feature>
<dbReference type="InterPro" id="IPR032867">
    <property type="entry name" value="DYW_dom"/>
</dbReference>
<evidence type="ECO:0000313" key="7">
    <source>
        <dbReference type="RefSeq" id="XP_031407128.1"/>
    </source>
</evidence>
<dbReference type="InterPro" id="IPR046960">
    <property type="entry name" value="PPR_At4g14850-like_plant"/>
</dbReference>
<dbReference type="AlphaFoldDB" id="A0A6P8EMK1"/>
<dbReference type="NCBIfam" id="TIGR00756">
    <property type="entry name" value="PPR"/>
    <property type="match status" value="3"/>
</dbReference>
<dbReference type="PANTHER" id="PTHR47926">
    <property type="entry name" value="PENTATRICOPEPTIDE REPEAT-CONTAINING PROTEIN"/>
    <property type="match status" value="1"/>
</dbReference>
<dbReference type="PANTHER" id="PTHR47926:SF452">
    <property type="entry name" value="PENTATRICOPEPTIDE REPEAT-CONTAINING PROTEIN"/>
    <property type="match status" value="1"/>
</dbReference>
<evidence type="ECO:0000256" key="2">
    <source>
        <dbReference type="ARBA" id="ARBA00022737"/>
    </source>
</evidence>
<dbReference type="GeneID" id="116215526"/>
<feature type="repeat" description="PPR" evidence="3">
    <location>
        <begin position="346"/>
        <end position="380"/>
    </location>
</feature>
<dbReference type="SUPFAM" id="SSF48452">
    <property type="entry name" value="TPR-like"/>
    <property type="match status" value="1"/>
</dbReference>
<dbReference type="Pfam" id="PF20431">
    <property type="entry name" value="E_motif"/>
    <property type="match status" value="1"/>
</dbReference>
<dbReference type="Pfam" id="PF01535">
    <property type="entry name" value="PPR"/>
    <property type="match status" value="6"/>
</dbReference>
<dbReference type="Pfam" id="PF14432">
    <property type="entry name" value="DYW_deaminase"/>
    <property type="match status" value="1"/>
</dbReference>
<dbReference type="PROSITE" id="PS51375">
    <property type="entry name" value="PPR"/>
    <property type="match status" value="2"/>
</dbReference>
<dbReference type="Proteomes" id="UP000515151">
    <property type="component" value="Chromosome 7"/>
</dbReference>
<proteinExistence type="inferred from homology"/>
<evidence type="ECO:0000259" key="5">
    <source>
        <dbReference type="Pfam" id="PF14432"/>
    </source>
</evidence>
<sequence length="653" mass="73565">MNSVLQTSAKPPPPSPLPLRPPPQTHPSTLFPQITKCRTLAELKQVHAHMIKSAQIHDPLAAAELLRYLSLSPHRDLAYAVSFFRLIPRPNCFSWNTIIRALSESGDDNDDPVRAIALFVEMVCDESVEPNQFTFPSVLKACARSGLFEEGRQVHCLAVKKSLDCDEFVVSNLVRMYVLCRAMVDAHRIFDMRVIKNHSLNEFTKRRREGDVVLWNVMVDGYVRAGNFAAARKLFDEMPHRSVVSWNVMISGYAQNGLFKEAIEAFHEMQQIGEGELGPNYITLVSILPAISRLGALELGKWVHLYAERNGIEIDDVLGSALVDMYSKCGSIEKAVQVFERLPRRNPITWNSIIGGLAMHGRAEDALNYFWEMEKFKVTATDVAYISVLTACSHAGLLSEGRSVFHHMVNVARLEPRIEHYTCMVDLLGRAGHLDEAEQLITNMLLEPDDVILKALLAACKLHGNIEMGERIAKRLMELAPTDSGPYVVLSNMFASVENWEAVSEVRLTMKEMDITKDPGCSWIEIDGIIHEFVVEDGLHPQAREIHSMLEEISDKLRLLGYRPNTSQVLLNVGEQEKEIALHYHSEKIAIAFGLISTGPGSPLRVAKNLRICEDCHESMKLISKAYNRKIVVRDRRRFHHFEDGSCSCGGYW</sequence>
<dbReference type="InterPro" id="IPR046848">
    <property type="entry name" value="E_motif"/>
</dbReference>
<feature type="repeat" description="PPR" evidence="3">
    <location>
        <begin position="211"/>
        <end position="245"/>
    </location>
</feature>
<dbReference type="RefSeq" id="XP_031407128.1">
    <property type="nucleotide sequence ID" value="XM_031551268.1"/>
</dbReference>
<dbReference type="GO" id="GO:0008270">
    <property type="term" value="F:zinc ion binding"/>
    <property type="evidence" value="ECO:0007669"/>
    <property type="project" value="InterPro"/>
</dbReference>
<dbReference type="FunFam" id="1.25.40.10:FF:000333">
    <property type="entry name" value="Pentatricopeptide repeat-containing protein"/>
    <property type="match status" value="1"/>
</dbReference>
<feature type="region of interest" description="Disordered" evidence="4">
    <location>
        <begin position="1"/>
        <end position="28"/>
    </location>
</feature>
<evidence type="ECO:0000256" key="4">
    <source>
        <dbReference type="SAM" id="MobiDB-lite"/>
    </source>
</evidence>
<keyword evidence="6" id="KW-1185">Reference proteome</keyword>
<keyword evidence="2" id="KW-0677">Repeat</keyword>
<evidence type="ECO:0000256" key="1">
    <source>
        <dbReference type="ARBA" id="ARBA00006643"/>
    </source>
</evidence>
<dbReference type="OrthoDB" id="185373at2759"/>
<feature type="compositionally biased region" description="Pro residues" evidence="4">
    <location>
        <begin position="10"/>
        <end position="25"/>
    </location>
</feature>
<dbReference type="GO" id="GO:0003729">
    <property type="term" value="F:mRNA binding"/>
    <property type="evidence" value="ECO:0007669"/>
    <property type="project" value="UniProtKB-ARBA"/>
</dbReference>
<name>A0A6P8EMK1_PUNGR</name>
<dbReference type="Gene3D" id="1.25.40.10">
    <property type="entry name" value="Tetratricopeptide repeat domain"/>
    <property type="match status" value="3"/>
</dbReference>
<reference evidence="7" key="2">
    <citation type="submission" date="2025-08" db="UniProtKB">
        <authorList>
            <consortium name="RefSeq"/>
        </authorList>
    </citation>
    <scope>IDENTIFICATION</scope>
    <source>
        <tissue evidence="7">Leaf</tissue>
    </source>
</reference>
<comment type="similarity">
    <text evidence="1">Belongs to the PPR family. PCMP-H subfamily.</text>
</comment>
<organism evidence="6 7">
    <name type="scientific">Punica granatum</name>
    <name type="common">Pomegranate</name>
    <dbReference type="NCBI Taxonomy" id="22663"/>
    <lineage>
        <taxon>Eukaryota</taxon>
        <taxon>Viridiplantae</taxon>
        <taxon>Streptophyta</taxon>
        <taxon>Embryophyta</taxon>
        <taxon>Tracheophyta</taxon>
        <taxon>Spermatophyta</taxon>
        <taxon>Magnoliopsida</taxon>
        <taxon>eudicotyledons</taxon>
        <taxon>Gunneridae</taxon>
        <taxon>Pentapetalae</taxon>
        <taxon>rosids</taxon>
        <taxon>malvids</taxon>
        <taxon>Myrtales</taxon>
        <taxon>Lythraceae</taxon>
        <taxon>Punica</taxon>
    </lineage>
</organism>
<evidence type="ECO:0000256" key="3">
    <source>
        <dbReference type="PROSITE-ProRule" id="PRU00708"/>
    </source>
</evidence>
<evidence type="ECO:0000313" key="6">
    <source>
        <dbReference type="Proteomes" id="UP000515151"/>
    </source>
</evidence>
<protein>
    <submittedName>
        <fullName evidence="7">Pentatricopeptide repeat-containing protein At5g48910</fullName>
    </submittedName>
</protein>
<accession>A0A6P8EMK1</accession>